<reference evidence="1 2" key="1">
    <citation type="submission" date="2019-03" db="EMBL/GenBank/DDBJ databases">
        <title>Single cell metagenomics reveals metabolic interactions within the superorganism composed of flagellate Streblomastix strix and complex community of Bacteroidetes bacteria on its surface.</title>
        <authorList>
            <person name="Treitli S.C."/>
            <person name="Kolisko M."/>
            <person name="Husnik F."/>
            <person name="Keeling P."/>
            <person name="Hampl V."/>
        </authorList>
    </citation>
    <scope>NUCLEOTIDE SEQUENCE [LARGE SCALE GENOMIC DNA]</scope>
    <source>
        <strain evidence="1">ST1C</strain>
    </source>
</reference>
<dbReference type="AlphaFoldDB" id="A0A5J4UV13"/>
<dbReference type="Proteomes" id="UP000324800">
    <property type="component" value="Unassembled WGS sequence"/>
</dbReference>
<organism evidence="1 2">
    <name type="scientific">Streblomastix strix</name>
    <dbReference type="NCBI Taxonomy" id="222440"/>
    <lineage>
        <taxon>Eukaryota</taxon>
        <taxon>Metamonada</taxon>
        <taxon>Preaxostyla</taxon>
        <taxon>Oxymonadida</taxon>
        <taxon>Streblomastigidae</taxon>
        <taxon>Streblomastix</taxon>
    </lineage>
</organism>
<comment type="caution">
    <text evidence="1">The sequence shown here is derived from an EMBL/GenBank/DDBJ whole genome shotgun (WGS) entry which is preliminary data.</text>
</comment>
<protein>
    <submittedName>
        <fullName evidence="1">Uncharacterized protein</fullName>
    </submittedName>
</protein>
<evidence type="ECO:0000313" key="1">
    <source>
        <dbReference type="EMBL" id="KAA6373595.1"/>
    </source>
</evidence>
<gene>
    <name evidence="1" type="ORF">EZS28_030878</name>
</gene>
<proteinExistence type="predicted"/>
<sequence>MKDKCHQLLDHLSSDTDNGYYDKLVSHAQSKVRDPLIQYAGQTPFPALGSADDRQLHLDEGIPDNCEEFVGHIQPEGQFDQVGISLDVQYDGQISPARGSPVLKHGQSEAHCSTEQSLKFVSQTHSNVVLPLTQQAGQYSFPALGSLVLKHGQLASLDKLHLPEDLQKSNKGTCIKKIRCRFRITNTVKCQLILCYAICPFFWKVDKA</sequence>
<accession>A0A5J4UV13</accession>
<evidence type="ECO:0000313" key="2">
    <source>
        <dbReference type="Proteomes" id="UP000324800"/>
    </source>
</evidence>
<name>A0A5J4UV13_9EUKA</name>
<dbReference type="EMBL" id="SNRW01012610">
    <property type="protein sequence ID" value="KAA6373595.1"/>
    <property type="molecule type" value="Genomic_DNA"/>
</dbReference>